<dbReference type="Proteomes" id="UP001567538">
    <property type="component" value="Unassembled WGS sequence"/>
</dbReference>
<protein>
    <submittedName>
        <fullName evidence="2">Uncharacterized protein</fullName>
    </submittedName>
</protein>
<reference evidence="2 3" key="1">
    <citation type="submission" date="2024-06" db="EMBL/GenBank/DDBJ databases">
        <title>A chromosome level genome sequence of Diviner's sage (Salvia divinorum).</title>
        <authorList>
            <person name="Ford S.A."/>
            <person name="Ro D.-K."/>
            <person name="Ness R.W."/>
            <person name="Phillips M.A."/>
        </authorList>
    </citation>
    <scope>NUCLEOTIDE SEQUENCE [LARGE SCALE GENOMIC DNA]</scope>
    <source>
        <strain evidence="2">SAF-2024a</strain>
        <tissue evidence="2">Leaf</tissue>
    </source>
</reference>
<evidence type="ECO:0000313" key="3">
    <source>
        <dbReference type="Proteomes" id="UP001567538"/>
    </source>
</evidence>
<feature type="region of interest" description="Disordered" evidence="1">
    <location>
        <begin position="82"/>
        <end position="136"/>
    </location>
</feature>
<dbReference type="AlphaFoldDB" id="A0ABD1IJG7"/>
<evidence type="ECO:0000256" key="1">
    <source>
        <dbReference type="SAM" id="MobiDB-lite"/>
    </source>
</evidence>
<dbReference type="EMBL" id="JBEAFC010000001">
    <property type="protein sequence ID" value="KAL1568843.1"/>
    <property type="molecule type" value="Genomic_DNA"/>
</dbReference>
<comment type="caution">
    <text evidence="2">The sequence shown here is derived from an EMBL/GenBank/DDBJ whole genome shotgun (WGS) entry which is preliminary data.</text>
</comment>
<sequence>MDMIAQQLSQIATSLNEMRGNAGSTQAAVKMPGKENISQVVLWSGKAYDRPILQTKNGESSSKGEMDGQLIKETVQVRDNMNLRSEDLRGPLSPMDDPFFLDPEDEVAGDEGREKKKKKRKIQRKGHPPNIMGYNK</sequence>
<feature type="compositionally biased region" description="Basic residues" evidence="1">
    <location>
        <begin position="115"/>
        <end position="127"/>
    </location>
</feature>
<accession>A0ABD1IJG7</accession>
<gene>
    <name evidence="2" type="ORF">AAHA92_00400</name>
</gene>
<keyword evidence="3" id="KW-1185">Reference proteome</keyword>
<evidence type="ECO:0000313" key="2">
    <source>
        <dbReference type="EMBL" id="KAL1568843.1"/>
    </source>
</evidence>
<proteinExistence type="predicted"/>
<organism evidence="2 3">
    <name type="scientific">Salvia divinorum</name>
    <name type="common">Maria pastora</name>
    <name type="synonym">Diviner's sage</name>
    <dbReference type="NCBI Taxonomy" id="28513"/>
    <lineage>
        <taxon>Eukaryota</taxon>
        <taxon>Viridiplantae</taxon>
        <taxon>Streptophyta</taxon>
        <taxon>Embryophyta</taxon>
        <taxon>Tracheophyta</taxon>
        <taxon>Spermatophyta</taxon>
        <taxon>Magnoliopsida</taxon>
        <taxon>eudicotyledons</taxon>
        <taxon>Gunneridae</taxon>
        <taxon>Pentapetalae</taxon>
        <taxon>asterids</taxon>
        <taxon>lamiids</taxon>
        <taxon>Lamiales</taxon>
        <taxon>Lamiaceae</taxon>
        <taxon>Nepetoideae</taxon>
        <taxon>Mentheae</taxon>
        <taxon>Salviinae</taxon>
        <taxon>Salvia</taxon>
        <taxon>Salvia subgen. Calosphace</taxon>
    </lineage>
</organism>
<name>A0ABD1IJG7_SALDI</name>